<dbReference type="SUPFAM" id="SSF50249">
    <property type="entry name" value="Nucleic acid-binding proteins"/>
    <property type="match status" value="2"/>
</dbReference>
<sequence>MSDYEGVETVETVRIAGRVKWFDPGKGYGFIVPDDASLTDMKDVLLHISSLRDSGRDTAAEGAPITCDCARRPKGWQVTEVHDLGEGDPEAALAPRRGAFDGLRRDSRVQAPVEGGGVMEMAVVKWFNRTKGYGFVVRDGAPGDIFVHVETLRRCGLDDLLPGEAVSVRFAEGPKGLVVAEIRPTA</sequence>
<keyword evidence="3" id="KW-1185">Reference proteome</keyword>
<dbReference type="Gene3D" id="2.40.50.140">
    <property type="entry name" value="Nucleic acid-binding proteins"/>
    <property type="match status" value="2"/>
</dbReference>
<protein>
    <submittedName>
        <fullName evidence="2">CspA family cold shock protein</fullName>
    </submittedName>
</protein>
<gene>
    <name evidence="2" type="ORF">GGQ87_002623</name>
</gene>
<dbReference type="EMBL" id="JAATJM010000002">
    <property type="protein sequence ID" value="NJC42328.1"/>
    <property type="molecule type" value="Genomic_DNA"/>
</dbReference>
<dbReference type="CDD" id="cd04458">
    <property type="entry name" value="CSP_CDS"/>
    <property type="match status" value="2"/>
</dbReference>
<evidence type="ECO:0000259" key="1">
    <source>
        <dbReference type="PROSITE" id="PS51857"/>
    </source>
</evidence>
<dbReference type="Proteomes" id="UP000587415">
    <property type="component" value="Unassembled WGS sequence"/>
</dbReference>
<feature type="domain" description="CSD" evidence="1">
    <location>
        <begin position="119"/>
        <end position="184"/>
    </location>
</feature>
<name>A0A7X5YM89_9CAUL</name>
<dbReference type="InterPro" id="IPR002059">
    <property type="entry name" value="CSP_DNA-bd"/>
</dbReference>
<evidence type="ECO:0000313" key="3">
    <source>
        <dbReference type="Proteomes" id="UP000587415"/>
    </source>
</evidence>
<dbReference type="InterPro" id="IPR011129">
    <property type="entry name" value="CSD"/>
</dbReference>
<organism evidence="2 3">
    <name type="scientific">Brevundimonas alba</name>
    <dbReference type="NCBI Taxonomy" id="74314"/>
    <lineage>
        <taxon>Bacteria</taxon>
        <taxon>Pseudomonadati</taxon>
        <taxon>Pseudomonadota</taxon>
        <taxon>Alphaproteobacteria</taxon>
        <taxon>Caulobacterales</taxon>
        <taxon>Caulobacteraceae</taxon>
        <taxon>Brevundimonas</taxon>
    </lineage>
</organism>
<dbReference type="PRINTS" id="PR00050">
    <property type="entry name" value="COLDSHOCK"/>
</dbReference>
<dbReference type="InterPro" id="IPR012340">
    <property type="entry name" value="NA-bd_OB-fold"/>
</dbReference>
<dbReference type="PANTHER" id="PTHR11544">
    <property type="entry name" value="COLD SHOCK DOMAIN CONTAINING PROTEINS"/>
    <property type="match status" value="1"/>
</dbReference>
<proteinExistence type="predicted"/>
<comment type="caution">
    <text evidence="2">The sequence shown here is derived from an EMBL/GenBank/DDBJ whole genome shotgun (WGS) entry which is preliminary data.</text>
</comment>
<reference evidence="2 3" key="1">
    <citation type="submission" date="2020-03" db="EMBL/GenBank/DDBJ databases">
        <title>Genomic Encyclopedia of Type Strains, Phase IV (KMG-IV): sequencing the most valuable type-strain genomes for metagenomic binning, comparative biology and taxonomic classification.</title>
        <authorList>
            <person name="Goeker M."/>
        </authorList>
    </citation>
    <scope>NUCLEOTIDE SEQUENCE [LARGE SCALE GENOMIC DNA]</scope>
    <source>
        <strain evidence="2 3">DSM 4736</strain>
    </source>
</reference>
<dbReference type="Pfam" id="PF00313">
    <property type="entry name" value="CSD"/>
    <property type="match status" value="2"/>
</dbReference>
<dbReference type="GO" id="GO:0003676">
    <property type="term" value="F:nucleic acid binding"/>
    <property type="evidence" value="ECO:0007669"/>
    <property type="project" value="InterPro"/>
</dbReference>
<dbReference type="InterPro" id="IPR050181">
    <property type="entry name" value="Cold_shock_domain"/>
</dbReference>
<feature type="domain" description="CSD" evidence="1">
    <location>
        <begin position="14"/>
        <end position="83"/>
    </location>
</feature>
<dbReference type="AlphaFoldDB" id="A0A7X5YM89"/>
<dbReference type="RefSeq" id="WP_342448364.1">
    <property type="nucleotide sequence ID" value="NZ_JAATJM010000002.1"/>
</dbReference>
<accession>A0A7X5YM89</accession>
<evidence type="ECO:0000313" key="2">
    <source>
        <dbReference type="EMBL" id="NJC42328.1"/>
    </source>
</evidence>
<dbReference type="PROSITE" id="PS51857">
    <property type="entry name" value="CSD_2"/>
    <property type="match status" value="2"/>
</dbReference>
<dbReference type="SMART" id="SM00357">
    <property type="entry name" value="CSP"/>
    <property type="match status" value="2"/>
</dbReference>
<dbReference type="GO" id="GO:0005829">
    <property type="term" value="C:cytosol"/>
    <property type="evidence" value="ECO:0007669"/>
    <property type="project" value="UniProtKB-ARBA"/>
</dbReference>